<dbReference type="InterPro" id="IPR006439">
    <property type="entry name" value="HAD-SF_hydro_IA"/>
</dbReference>
<organism evidence="1">
    <name type="scientific">Candidatus Nitricoxidivorans perseverans</name>
    <dbReference type="NCBI Taxonomy" id="2975601"/>
    <lineage>
        <taxon>Bacteria</taxon>
        <taxon>Pseudomonadati</taxon>
        <taxon>Pseudomonadota</taxon>
        <taxon>Betaproteobacteria</taxon>
        <taxon>Nitrosomonadales</taxon>
        <taxon>Sterolibacteriaceae</taxon>
        <taxon>Candidatus Nitricoxidivorans</taxon>
    </lineage>
</organism>
<evidence type="ECO:0000313" key="1">
    <source>
        <dbReference type="EMBL" id="WIM04958.1"/>
    </source>
</evidence>
<protein>
    <submittedName>
        <fullName evidence="1">GMP/IMP nucleotidase</fullName>
        <ecNumber evidence="1">3.1.3.5</ecNumber>
    </submittedName>
</protein>
<sequence>MSISSPDLDWRLIDTVLLDMDGTLLDLHFDNHFWQAHVPLRYAEARGLTCEAARAELAGRYRARAGTLEWYSVDFWENELALDIMRLKDEVAHLVAVHPGVTDFLAAAREAGKRLVLATNAHHKSVTLKMARTNLSPHFDAIVTSHELGLPKEDPGFWERLRRIEPFDPERSLLVDDSLPVLDSARVFGIRHLVTIRQPDTRQPPKDAGGYPAIGDFSELASVMGQWDKMPARE</sequence>
<dbReference type="GO" id="GO:0005829">
    <property type="term" value="C:cytosol"/>
    <property type="evidence" value="ECO:0007669"/>
    <property type="project" value="TreeGrafter"/>
</dbReference>
<dbReference type="GO" id="GO:0006281">
    <property type="term" value="P:DNA repair"/>
    <property type="evidence" value="ECO:0007669"/>
    <property type="project" value="TreeGrafter"/>
</dbReference>
<name>A0AA49FK25_9PROT</name>
<dbReference type="PANTHER" id="PTHR43434:SF3">
    <property type="entry name" value="GMP_IMP NUCLEOTIDASE YRFG"/>
    <property type="match status" value="1"/>
</dbReference>
<dbReference type="SFLD" id="SFLDG01129">
    <property type="entry name" value="C1.5:_HAD__Beta-PGM__Phosphata"/>
    <property type="match status" value="1"/>
</dbReference>
<dbReference type="GO" id="GO:0008253">
    <property type="term" value="F:5'-nucleotidase activity"/>
    <property type="evidence" value="ECO:0007669"/>
    <property type="project" value="UniProtKB-EC"/>
</dbReference>
<dbReference type="SFLD" id="SFLDS00003">
    <property type="entry name" value="Haloacid_Dehalogenase"/>
    <property type="match status" value="1"/>
</dbReference>
<proteinExistence type="predicted"/>
<dbReference type="InterPro" id="IPR036412">
    <property type="entry name" value="HAD-like_sf"/>
</dbReference>
<dbReference type="GO" id="GO:0008967">
    <property type="term" value="F:phosphoglycolate phosphatase activity"/>
    <property type="evidence" value="ECO:0007669"/>
    <property type="project" value="TreeGrafter"/>
</dbReference>
<dbReference type="EMBL" id="CP107246">
    <property type="protein sequence ID" value="WIM04958.1"/>
    <property type="molecule type" value="Genomic_DNA"/>
</dbReference>
<dbReference type="AlphaFoldDB" id="A0AA49FK25"/>
<dbReference type="EC" id="3.1.3.5" evidence="1"/>
<dbReference type="KEGG" id="npv:OHM77_09645"/>
<dbReference type="PANTHER" id="PTHR43434">
    <property type="entry name" value="PHOSPHOGLYCOLATE PHOSPHATASE"/>
    <property type="match status" value="1"/>
</dbReference>
<dbReference type="NCBIfam" id="TIGR01509">
    <property type="entry name" value="HAD-SF-IA-v3"/>
    <property type="match status" value="1"/>
</dbReference>
<dbReference type="Proteomes" id="UP001234916">
    <property type="component" value="Chromosome"/>
</dbReference>
<dbReference type="NCBIfam" id="NF011564">
    <property type="entry name" value="PRK14988.1"/>
    <property type="match status" value="1"/>
</dbReference>
<accession>A0AA49FK25</accession>
<dbReference type="Gene3D" id="3.40.50.1000">
    <property type="entry name" value="HAD superfamily/HAD-like"/>
    <property type="match status" value="1"/>
</dbReference>
<dbReference type="InterPro" id="IPR023214">
    <property type="entry name" value="HAD_sf"/>
</dbReference>
<reference evidence="1" key="1">
    <citation type="journal article" date="2023" name="Nat. Microbiol.">
        <title>Enrichment and characterization of a nitric oxide-reducing microbial community in a continuous bioreactor.</title>
        <authorList>
            <person name="Garrido-Amador P."/>
            <person name="Stortenbeker N."/>
            <person name="Wessels H.J.C.T."/>
            <person name="Speth D.R."/>
            <person name="Garcia-Heredia I."/>
            <person name="Kartal B."/>
        </authorList>
    </citation>
    <scope>NUCLEOTIDE SEQUENCE</scope>
    <source>
        <strain evidence="1">MAG1</strain>
    </source>
</reference>
<dbReference type="Pfam" id="PF00702">
    <property type="entry name" value="Hydrolase"/>
    <property type="match status" value="1"/>
</dbReference>
<dbReference type="InterPro" id="IPR050155">
    <property type="entry name" value="HAD-like_hydrolase_sf"/>
</dbReference>
<dbReference type="SUPFAM" id="SSF56784">
    <property type="entry name" value="HAD-like"/>
    <property type="match status" value="1"/>
</dbReference>
<keyword evidence="1" id="KW-0378">Hydrolase</keyword>
<gene>
    <name evidence="1" type="primary">yrfG</name>
    <name evidence="1" type="ORF">OHM77_09645</name>
</gene>